<evidence type="ECO:0000313" key="3">
    <source>
        <dbReference type="Proteomes" id="UP000540989"/>
    </source>
</evidence>
<feature type="transmembrane region" description="Helical" evidence="1">
    <location>
        <begin position="12"/>
        <end position="31"/>
    </location>
</feature>
<gene>
    <name evidence="2" type="ORF">HDF16_006042</name>
</gene>
<evidence type="ECO:0000313" key="2">
    <source>
        <dbReference type="EMBL" id="MBB5061306.1"/>
    </source>
</evidence>
<reference evidence="2 3" key="1">
    <citation type="submission" date="2020-08" db="EMBL/GenBank/DDBJ databases">
        <title>Genomic Encyclopedia of Type Strains, Phase IV (KMG-V): Genome sequencing to study the core and pangenomes of soil and plant-associated prokaryotes.</title>
        <authorList>
            <person name="Whitman W."/>
        </authorList>
    </citation>
    <scope>NUCLEOTIDE SEQUENCE [LARGE SCALE GENOMIC DNA]</scope>
    <source>
        <strain evidence="2 3">M8UP14</strain>
    </source>
</reference>
<keyword evidence="1" id="KW-0812">Transmembrane</keyword>
<keyword evidence="1" id="KW-0472">Membrane</keyword>
<dbReference type="EMBL" id="JACHIP010000036">
    <property type="protein sequence ID" value="MBB5061306.1"/>
    <property type="molecule type" value="Genomic_DNA"/>
</dbReference>
<comment type="caution">
    <text evidence="2">The sequence shown here is derived from an EMBL/GenBank/DDBJ whole genome shotgun (WGS) entry which is preliminary data.</text>
</comment>
<evidence type="ECO:0000256" key="1">
    <source>
        <dbReference type="SAM" id="Phobius"/>
    </source>
</evidence>
<feature type="transmembrane region" description="Helical" evidence="1">
    <location>
        <begin position="43"/>
        <end position="62"/>
    </location>
</feature>
<keyword evidence="1" id="KW-1133">Transmembrane helix</keyword>
<name>A0A7W8E738_9BACT</name>
<organism evidence="2 3">
    <name type="scientific">Granulicella aggregans</name>
    <dbReference type="NCBI Taxonomy" id="474949"/>
    <lineage>
        <taxon>Bacteria</taxon>
        <taxon>Pseudomonadati</taxon>
        <taxon>Acidobacteriota</taxon>
        <taxon>Terriglobia</taxon>
        <taxon>Terriglobales</taxon>
        <taxon>Acidobacteriaceae</taxon>
        <taxon>Granulicella</taxon>
    </lineage>
</organism>
<accession>A0A7W8E738</accession>
<sequence length="71" mass="7993">MSFHKEPVTFPVFVLIFLGGIALATLIRRLSKTPQLGADARRFSPYFILVIFIILAAVNAFANWRLGLPQF</sequence>
<dbReference type="Proteomes" id="UP000540989">
    <property type="component" value="Unassembled WGS sequence"/>
</dbReference>
<proteinExistence type="predicted"/>
<keyword evidence="3" id="KW-1185">Reference proteome</keyword>
<protein>
    <submittedName>
        <fullName evidence="2">Putative membrane protein YadS</fullName>
    </submittedName>
</protein>
<dbReference type="AlphaFoldDB" id="A0A7W8E738"/>